<dbReference type="EMBL" id="CP104973">
    <property type="protein sequence ID" value="UXN60043.1"/>
    <property type="molecule type" value="Genomic_DNA"/>
</dbReference>
<protein>
    <submittedName>
        <fullName evidence="1">Autotransporter outer membrane beta-barrel domain-containing protein</fullName>
    </submittedName>
</protein>
<keyword evidence="2" id="KW-1185">Reference proteome</keyword>
<sequence>MASSTASAATYLVANDAQLRAAITAANGDGDPNALIRMTAAFSVGATALPTPTKPMTIDTQGFASAPLSFSGLGSQVTLVGAFQGAAGAPGQRGLALANQAFVINSGSITGGDGGGSSTSGAGATLLNASTLVNNGTIRGGGSGGGSAGGYGIQLSSGSTLINNGLVQAGDGQGVIGGVGVFMIASPLQAASTLVNTGTIRGGNDVTGVNAGTVGIQAQGKRHTIVNSGIIEGGDRAAGVQSTNGGLQLTNSGTIRAGAGGTTAISVSGAATTDLTLELQAGSAIEGNVIANATSTTDTLRLGGTANDTFDVSAIGLQYQNFDTYEKTGTSTWALTGTGTATTNWNIQDGTLQLGNGGTSGSVIGDITTASAGTLAFNRSNTFTFDNLVLGTGTISQIGTGTTIMTADNSAFAGSTTIEAGTLSVNGILGGTVNVQTGGRLQGTGDVGTTTSDGTIAPGNSIGTLTVNGNYTGNGGTLVIETELGDDASPTDRLVVTGDTAGTTNVRVTNVGGTGAETVEGIKVVDVGGASNGAFSLLGDYVIAGQQAVVAGAYGYTLNKNGVSTPGDGDWYLRSELTPTTQPPATGPLYQPGAPLYETYAQSLQVLNGVGSMQQRIGNRYWAGAGSAMIAEGDGPGTPEAAPLPSEGGTATIDAGAIWARIDGAHSRVDPDRSTTQAEYDYNIWRLQSGLDGKLYENQSGTLMGGVTFQYGEISTDVSSIFGKGSIDTDGYGFGGTLTWLAQNGFYVDGQAQLNWYDSDITSDTLGQSLTNGNDGFGYALSLETGKRIIISESWSITPQAQLAYSNVDFDDFTDPFGADVSLDKSDSLKGRLGVSADYQNAWQDASGRMARSNIYGLANLYHEFLDGSEVDLVGVNFANESDRTWGGIGAGGSYSWADDKYALYGEVSLNTSLSNFADSYSVNGTTGFKVKF</sequence>
<name>A0ACD4D2M7_9HYPH</name>
<accession>A0ACD4D2M7</accession>
<dbReference type="Proteomes" id="UP001061991">
    <property type="component" value="Chromosome"/>
</dbReference>
<evidence type="ECO:0000313" key="2">
    <source>
        <dbReference type="Proteomes" id="UP001061991"/>
    </source>
</evidence>
<reference evidence="1" key="1">
    <citation type="submission" date="2022-09" db="EMBL/GenBank/DDBJ databases">
        <title>Interaction between co-microsymbionts with complementary sets of symbiotic genes in legume-rhizobium systems.</title>
        <authorList>
            <person name="Safronova V."/>
            <person name="Sazanova A."/>
            <person name="Afonin A."/>
            <person name="Chirak E."/>
        </authorList>
    </citation>
    <scope>NUCLEOTIDE SEQUENCE</scope>
    <source>
        <strain evidence="1">A18/3m</strain>
    </source>
</reference>
<proteinExistence type="predicted"/>
<evidence type="ECO:0000313" key="1">
    <source>
        <dbReference type="EMBL" id="UXN60043.1"/>
    </source>
</evidence>
<organism evidence="1 2">
    <name type="scientific">Phyllobacterium zundukense</name>
    <dbReference type="NCBI Taxonomy" id="1867719"/>
    <lineage>
        <taxon>Bacteria</taxon>
        <taxon>Pseudomonadati</taxon>
        <taxon>Pseudomonadota</taxon>
        <taxon>Alphaproteobacteria</taxon>
        <taxon>Hyphomicrobiales</taxon>
        <taxon>Phyllobacteriaceae</taxon>
        <taxon>Phyllobacterium</taxon>
    </lineage>
</organism>
<gene>
    <name evidence="1" type="ORF">N8E88_26440</name>
</gene>